<dbReference type="EnsemblPlants" id="AVESA.00010b.r2.3AG0447210.1">
    <property type="protein sequence ID" value="AVESA.00010b.r2.3AG0447210.1.CDS"/>
    <property type="gene ID" value="AVESA.00010b.r2.3AG0447210"/>
</dbReference>
<organism evidence="1 2">
    <name type="scientific">Avena sativa</name>
    <name type="common">Oat</name>
    <dbReference type="NCBI Taxonomy" id="4498"/>
    <lineage>
        <taxon>Eukaryota</taxon>
        <taxon>Viridiplantae</taxon>
        <taxon>Streptophyta</taxon>
        <taxon>Embryophyta</taxon>
        <taxon>Tracheophyta</taxon>
        <taxon>Spermatophyta</taxon>
        <taxon>Magnoliopsida</taxon>
        <taxon>Liliopsida</taxon>
        <taxon>Poales</taxon>
        <taxon>Poaceae</taxon>
        <taxon>BOP clade</taxon>
        <taxon>Pooideae</taxon>
        <taxon>Poodae</taxon>
        <taxon>Poeae</taxon>
        <taxon>Poeae Chloroplast Group 1 (Aveneae type)</taxon>
        <taxon>Aveninae</taxon>
        <taxon>Avena</taxon>
    </lineage>
</organism>
<evidence type="ECO:0000313" key="1">
    <source>
        <dbReference type="EnsemblPlants" id="AVESA.00010b.r2.3AG0447210.1.CDS"/>
    </source>
</evidence>
<sequence>MALGRRLTQFQTLLAQQALRSAIPKPRPLPTPHSRFLHCSSPQAAAPRSPLSHFPWRSSGSAGTLLPLSAAAVAAAARTAAKRWLTASAAGSLDLFSLQRRRSRGWLSSSSAFLLGSPWARWLPSPDGVVFTLIGANVAVYMLWQLADPSFMEKHFMVSLENFKSGRLHTLLTSGFSHTDTGHLFSNMIGLYFFGSSDAWRLEWGLQFSKYKISSMFGPSFLLNLYVAGALVGSTFFLIEKAFRAPRKQVFVGWDSSRQSGLGASGAVNAIMLLQIFLNPKGLIYLYFVLPVPAALVGAAWIGLDLLRINKGQGQTTASTHLGGALVAALAWARIRKGWI</sequence>
<name>A0ACD5VHN0_AVESA</name>
<accession>A0ACD5VHN0</accession>
<protein>
    <submittedName>
        <fullName evidence="1">Uncharacterized protein</fullName>
    </submittedName>
</protein>
<reference evidence="1" key="1">
    <citation type="submission" date="2021-05" db="EMBL/GenBank/DDBJ databases">
        <authorList>
            <person name="Scholz U."/>
            <person name="Mascher M."/>
            <person name="Fiebig A."/>
        </authorList>
    </citation>
    <scope>NUCLEOTIDE SEQUENCE [LARGE SCALE GENOMIC DNA]</scope>
</reference>
<dbReference type="Proteomes" id="UP001732700">
    <property type="component" value="Chromosome 3A"/>
</dbReference>
<reference evidence="1" key="2">
    <citation type="submission" date="2025-09" db="UniProtKB">
        <authorList>
            <consortium name="EnsemblPlants"/>
        </authorList>
    </citation>
    <scope>IDENTIFICATION</scope>
</reference>
<proteinExistence type="predicted"/>
<evidence type="ECO:0000313" key="2">
    <source>
        <dbReference type="Proteomes" id="UP001732700"/>
    </source>
</evidence>
<keyword evidence="2" id="KW-1185">Reference proteome</keyword>